<dbReference type="OrthoDB" id="9767435at2"/>
<feature type="domain" description="Histidine kinase/HSP90-like ATPase" evidence="2">
    <location>
        <begin position="33"/>
        <end position="119"/>
    </location>
</feature>
<proteinExistence type="predicted"/>
<dbReference type="RefSeq" id="WP_006313149.1">
    <property type="nucleotide sequence ID" value="NZ_ARZA01000162.1"/>
</dbReference>
<dbReference type="PANTHER" id="PTHR35526:SF3">
    <property type="entry name" value="ANTI-SIGMA-F FACTOR RSBW"/>
    <property type="match status" value="1"/>
</dbReference>
<evidence type="ECO:0000256" key="1">
    <source>
        <dbReference type="ARBA" id="ARBA00022527"/>
    </source>
</evidence>
<dbReference type="SUPFAM" id="SSF55874">
    <property type="entry name" value="ATPase domain of HSP90 chaperone/DNA topoisomerase II/histidine kinase"/>
    <property type="match status" value="1"/>
</dbReference>
<dbReference type="GO" id="GO:0004674">
    <property type="term" value="F:protein serine/threonine kinase activity"/>
    <property type="evidence" value="ECO:0007669"/>
    <property type="project" value="UniProtKB-KW"/>
</dbReference>
<dbReference type="STRING" id="1304284.L21TH_1463"/>
<dbReference type="EMBL" id="ARZA01000162">
    <property type="protein sequence ID" value="EOD00484.1"/>
    <property type="molecule type" value="Genomic_DNA"/>
</dbReference>
<gene>
    <name evidence="3" type="ORF">L21TH_1463</name>
</gene>
<sequence>MCFKINQSICSDLEEFKVILGDILQKINKVIRDDSTMFDIRIILNELVANGVIHGNCEDKNKFVNVCVNVYPNFIKIEVKDEGEGFIYNKDRYNPMELKCNGRGLVLVEGLSDEFYIQKNKVVSIKYL</sequence>
<dbReference type="eggNOG" id="COG2172">
    <property type="taxonomic scope" value="Bacteria"/>
</dbReference>
<dbReference type="PANTHER" id="PTHR35526">
    <property type="entry name" value="ANTI-SIGMA-F FACTOR RSBW-RELATED"/>
    <property type="match status" value="1"/>
</dbReference>
<dbReference type="InterPro" id="IPR036890">
    <property type="entry name" value="HATPase_C_sf"/>
</dbReference>
<dbReference type="AlphaFoldDB" id="R1CV28"/>
<dbReference type="Pfam" id="PF13581">
    <property type="entry name" value="HATPase_c_2"/>
    <property type="match status" value="1"/>
</dbReference>
<dbReference type="InterPro" id="IPR050267">
    <property type="entry name" value="Anti-sigma-factor_SerPK"/>
</dbReference>
<dbReference type="CDD" id="cd16936">
    <property type="entry name" value="HATPase_RsbW-like"/>
    <property type="match status" value="1"/>
</dbReference>
<dbReference type="Gene3D" id="3.30.565.10">
    <property type="entry name" value="Histidine kinase-like ATPase, C-terminal domain"/>
    <property type="match status" value="1"/>
</dbReference>
<evidence type="ECO:0000259" key="2">
    <source>
        <dbReference type="Pfam" id="PF13581"/>
    </source>
</evidence>
<name>R1CV28_9FIRM</name>
<organism evidence="3 4">
    <name type="scientific">Caldisalinibacter kiritimatiensis</name>
    <dbReference type="NCBI Taxonomy" id="1304284"/>
    <lineage>
        <taxon>Bacteria</taxon>
        <taxon>Bacillati</taxon>
        <taxon>Bacillota</taxon>
        <taxon>Tissierellia</taxon>
        <taxon>Tissierellales</taxon>
        <taxon>Thermohalobacteraceae</taxon>
        <taxon>Caldisalinibacter</taxon>
    </lineage>
</organism>
<dbReference type="Proteomes" id="UP000013378">
    <property type="component" value="Unassembled WGS sequence"/>
</dbReference>
<reference evidence="3 4" key="1">
    <citation type="journal article" date="2015" name="Geomicrobiol. J.">
        <title>Caldisalinibacter kiritimatiensis gen. nov., sp. nov., a moderately thermohalophilic thiosulfate-reducing bacterium from a hypersaline microbial mat.</title>
        <authorList>
            <person name="Ben Hania W."/>
            <person name="Joseph M."/>
            <person name="Fiebig A."/>
            <person name="Bunk B."/>
            <person name="Klenk H.-P."/>
            <person name="Fardeau M.-L."/>
            <person name="Spring S."/>
        </authorList>
    </citation>
    <scope>NUCLEOTIDE SEQUENCE [LARGE SCALE GENOMIC DNA]</scope>
    <source>
        <strain evidence="3 4">L21-TH-D2</strain>
    </source>
</reference>
<keyword evidence="1" id="KW-0808">Transferase</keyword>
<keyword evidence="1" id="KW-0723">Serine/threonine-protein kinase</keyword>
<comment type="caution">
    <text evidence="3">The sequence shown here is derived from an EMBL/GenBank/DDBJ whole genome shotgun (WGS) entry which is preliminary data.</text>
</comment>
<evidence type="ECO:0000313" key="3">
    <source>
        <dbReference type="EMBL" id="EOD00484.1"/>
    </source>
</evidence>
<keyword evidence="1" id="KW-0418">Kinase</keyword>
<evidence type="ECO:0000313" key="4">
    <source>
        <dbReference type="Proteomes" id="UP000013378"/>
    </source>
</evidence>
<accession>R1CV28</accession>
<keyword evidence="4" id="KW-1185">Reference proteome</keyword>
<dbReference type="InterPro" id="IPR003594">
    <property type="entry name" value="HATPase_dom"/>
</dbReference>
<protein>
    <recommendedName>
        <fullName evidence="2">Histidine kinase/HSP90-like ATPase domain-containing protein</fullName>
    </recommendedName>
</protein>